<gene>
    <name evidence="2" type="ORF">FH972_007724</name>
</gene>
<evidence type="ECO:0000313" key="2">
    <source>
        <dbReference type="EMBL" id="KAE8021874.1"/>
    </source>
</evidence>
<name>A0A5N6QZV8_9ROSI</name>
<evidence type="ECO:0000256" key="1">
    <source>
        <dbReference type="SAM" id="MobiDB-lite"/>
    </source>
</evidence>
<feature type="region of interest" description="Disordered" evidence="1">
    <location>
        <begin position="75"/>
        <end position="103"/>
    </location>
</feature>
<evidence type="ECO:0000313" key="3">
    <source>
        <dbReference type="Proteomes" id="UP000327013"/>
    </source>
</evidence>
<dbReference type="AlphaFoldDB" id="A0A5N6QZV8"/>
<proteinExistence type="predicted"/>
<sequence length="133" mass="14198">MSVKLNEVNGDYLDSMGDHLMYAICPLIIEGDSLTTILATNSLTSAPNGPGICHCPCLQHRHHPSAPLLPGMVSRSCGKDSSPTASKSPSCPPTHGTHESTIPTSSSLLTLSRQISQLSFVLLRLIHSFRVHA</sequence>
<feature type="compositionally biased region" description="Polar residues" evidence="1">
    <location>
        <begin position="79"/>
        <end position="89"/>
    </location>
</feature>
<protein>
    <submittedName>
        <fullName evidence="2">Uncharacterized protein</fullName>
    </submittedName>
</protein>
<organism evidence="2 3">
    <name type="scientific">Carpinus fangiana</name>
    <dbReference type="NCBI Taxonomy" id="176857"/>
    <lineage>
        <taxon>Eukaryota</taxon>
        <taxon>Viridiplantae</taxon>
        <taxon>Streptophyta</taxon>
        <taxon>Embryophyta</taxon>
        <taxon>Tracheophyta</taxon>
        <taxon>Spermatophyta</taxon>
        <taxon>Magnoliopsida</taxon>
        <taxon>eudicotyledons</taxon>
        <taxon>Gunneridae</taxon>
        <taxon>Pentapetalae</taxon>
        <taxon>rosids</taxon>
        <taxon>fabids</taxon>
        <taxon>Fagales</taxon>
        <taxon>Betulaceae</taxon>
        <taxon>Carpinus</taxon>
    </lineage>
</organism>
<keyword evidence="3" id="KW-1185">Reference proteome</keyword>
<accession>A0A5N6QZV8</accession>
<reference evidence="2 3" key="1">
    <citation type="submission" date="2019-06" db="EMBL/GenBank/DDBJ databases">
        <title>A chromosomal-level reference genome of Carpinus fangiana (Coryloideae, Betulaceae).</title>
        <authorList>
            <person name="Yang X."/>
            <person name="Wang Z."/>
            <person name="Zhang L."/>
            <person name="Hao G."/>
            <person name="Liu J."/>
            <person name="Yang Y."/>
        </authorList>
    </citation>
    <scope>NUCLEOTIDE SEQUENCE [LARGE SCALE GENOMIC DNA]</scope>
    <source>
        <strain evidence="2">Cfa_2016G</strain>
        <tissue evidence="2">Leaf</tissue>
    </source>
</reference>
<dbReference type="Proteomes" id="UP000327013">
    <property type="component" value="Chromosome 3"/>
</dbReference>
<dbReference type="EMBL" id="CM017323">
    <property type="protein sequence ID" value="KAE8021874.1"/>
    <property type="molecule type" value="Genomic_DNA"/>
</dbReference>